<dbReference type="InterPro" id="IPR052394">
    <property type="entry name" value="LRR-containing"/>
</dbReference>
<dbReference type="InterPro" id="IPR032675">
    <property type="entry name" value="LRR_dom_sf"/>
</dbReference>
<dbReference type="VEuPathDB" id="FungiDB:BDEG_21269"/>
<dbReference type="OrthoDB" id="120976at2759"/>
<evidence type="ECO:0000313" key="2">
    <source>
        <dbReference type="EMBL" id="OAJ37221.1"/>
    </source>
</evidence>
<dbReference type="Pfam" id="PF13516">
    <property type="entry name" value="LRR_6"/>
    <property type="match status" value="2"/>
</dbReference>
<reference evidence="2 3" key="2">
    <citation type="submission" date="2016-05" db="EMBL/GenBank/DDBJ databases">
        <title>Lineage-specific infection strategies underlie the spectrum of fungal disease in amphibians.</title>
        <authorList>
            <person name="Cuomo C.A."/>
            <person name="Farrer R.A."/>
            <person name="James T."/>
            <person name="Longcore J."/>
            <person name="Birren B."/>
        </authorList>
    </citation>
    <scope>NUCLEOTIDE SEQUENCE [LARGE SCALE GENOMIC DNA]</scope>
    <source>
        <strain evidence="2 3">JEL423</strain>
    </source>
</reference>
<feature type="compositionally biased region" description="Basic and acidic residues" evidence="1">
    <location>
        <begin position="23"/>
        <end position="45"/>
    </location>
</feature>
<evidence type="ECO:0000256" key="1">
    <source>
        <dbReference type="SAM" id="MobiDB-lite"/>
    </source>
</evidence>
<dbReference type="STRING" id="403673.A0A177WCX6"/>
<gene>
    <name evidence="2" type="ORF">BDEG_21269</name>
</gene>
<dbReference type="PANTHER" id="PTHR24114:SF2">
    <property type="entry name" value="F-BOX DOMAIN-CONTAINING PROTEIN-RELATED"/>
    <property type="match status" value="1"/>
</dbReference>
<dbReference type="EMBL" id="DS022300">
    <property type="protein sequence ID" value="OAJ37220.1"/>
    <property type="molecule type" value="Genomic_DNA"/>
</dbReference>
<feature type="region of interest" description="Disordered" evidence="1">
    <location>
        <begin position="1"/>
        <end position="45"/>
    </location>
</feature>
<name>A0A177WCX6_BATDL</name>
<sequence>MVPKKSKNATKSGAKKGKSQKVGKGEPKKDTKSKTEDPSSKEVDNLLQRRKDLRVQYLSFSEKYATDPIPGVLKRIDEAIEKNSDIAQLIININCVRPNDIAAIRSTFRKYTPLIGMCFWRTKFHALALPILVDVFLMKQTLVSLQLIGNGLGELHAITLAKLCRESNKLKILMVDHNYFGGKGCAQIIDALSENSTGAFQKLSMRYCQMDESASPALEKLISHHLTLRVLDIGGNQLRDQGLLPISRALLCTKTLMTLGLAFNEISDTLVQSNLPFADLCKSIGSSTLTLVDLSGNFFGDHGMDKIFDMQQIRRAQWQAGKAPPLKVLVPERSNSAVFDAIWKLNAGPNDLRKNRRK</sequence>
<dbReference type="Gene3D" id="3.80.10.10">
    <property type="entry name" value="Ribonuclease Inhibitor"/>
    <property type="match status" value="1"/>
</dbReference>
<dbReference type="Proteomes" id="UP000077115">
    <property type="component" value="Unassembled WGS sequence"/>
</dbReference>
<reference evidence="2 3" key="1">
    <citation type="submission" date="2006-10" db="EMBL/GenBank/DDBJ databases">
        <title>The Genome Sequence of Batrachochytrium dendrobatidis JEL423.</title>
        <authorList>
            <consortium name="The Broad Institute Genome Sequencing Platform"/>
            <person name="Birren B."/>
            <person name="Lander E."/>
            <person name="Galagan J."/>
            <person name="Cuomo C."/>
            <person name="Devon K."/>
            <person name="Jaffe D."/>
            <person name="Butler J."/>
            <person name="Alvarez P."/>
            <person name="Gnerre S."/>
            <person name="Grabherr M."/>
            <person name="Kleber M."/>
            <person name="Mauceli E."/>
            <person name="Brockman W."/>
            <person name="Young S."/>
            <person name="LaButti K."/>
            <person name="Sykes S."/>
            <person name="DeCaprio D."/>
            <person name="Crawford M."/>
            <person name="Koehrsen M."/>
            <person name="Engels R."/>
            <person name="Montgomery P."/>
            <person name="Pearson M."/>
            <person name="Howarth C."/>
            <person name="Larson L."/>
            <person name="White J."/>
            <person name="O'Leary S."/>
            <person name="Kodira C."/>
            <person name="Zeng Q."/>
            <person name="Yandava C."/>
            <person name="Alvarado L."/>
            <person name="Longcore J."/>
            <person name="James T."/>
        </authorList>
    </citation>
    <scope>NUCLEOTIDE SEQUENCE [LARGE SCALE GENOMIC DNA]</scope>
    <source>
        <strain evidence="2 3">JEL423</strain>
    </source>
</reference>
<organism evidence="2 3">
    <name type="scientific">Batrachochytrium dendrobatidis (strain JEL423)</name>
    <dbReference type="NCBI Taxonomy" id="403673"/>
    <lineage>
        <taxon>Eukaryota</taxon>
        <taxon>Fungi</taxon>
        <taxon>Fungi incertae sedis</taxon>
        <taxon>Chytridiomycota</taxon>
        <taxon>Chytridiomycota incertae sedis</taxon>
        <taxon>Chytridiomycetes</taxon>
        <taxon>Rhizophydiales</taxon>
        <taxon>Rhizophydiales incertae sedis</taxon>
        <taxon>Batrachochytrium</taxon>
    </lineage>
</organism>
<dbReference type="AlphaFoldDB" id="A0A177WCX6"/>
<dbReference type="SUPFAM" id="SSF52047">
    <property type="entry name" value="RNI-like"/>
    <property type="match status" value="1"/>
</dbReference>
<feature type="compositionally biased region" description="Basic residues" evidence="1">
    <location>
        <begin position="1"/>
        <end position="21"/>
    </location>
</feature>
<dbReference type="InterPro" id="IPR001611">
    <property type="entry name" value="Leu-rich_rpt"/>
</dbReference>
<protein>
    <submittedName>
        <fullName evidence="2">Uncharacterized protein</fullName>
    </submittedName>
</protein>
<accession>A0A177WCX6</accession>
<evidence type="ECO:0000313" key="3">
    <source>
        <dbReference type="Proteomes" id="UP000077115"/>
    </source>
</evidence>
<dbReference type="PANTHER" id="PTHR24114">
    <property type="entry name" value="LEUCINE RICH REPEAT FAMILY PROTEIN"/>
    <property type="match status" value="1"/>
</dbReference>
<dbReference type="EMBL" id="DS022300">
    <property type="protein sequence ID" value="OAJ37221.1"/>
    <property type="molecule type" value="Genomic_DNA"/>
</dbReference>
<proteinExistence type="predicted"/>